<dbReference type="Proteomes" id="UP001163798">
    <property type="component" value="Unassembled WGS sequence"/>
</dbReference>
<dbReference type="InterPro" id="IPR009210">
    <property type="entry name" value="ASCC1"/>
</dbReference>
<feature type="compositionally biased region" description="Basic and acidic residues" evidence="1">
    <location>
        <begin position="29"/>
        <end position="39"/>
    </location>
</feature>
<feature type="domain" description="A-kinase anchor protein 7-like phosphoesterase" evidence="2">
    <location>
        <begin position="45"/>
        <end position="301"/>
    </location>
</feature>
<evidence type="ECO:0000256" key="1">
    <source>
        <dbReference type="SAM" id="MobiDB-lite"/>
    </source>
</evidence>
<dbReference type="Gene3D" id="3.90.1140.10">
    <property type="entry name" value="Cyclic phosphodiesterase"/>
    <property type="match status" value="1"/>
</dbReference>
<evidence type="ECO:0000259" key="2">
    <source>
        <dbReference type="Pfam" id="PF10469"/>
    </source>
</evidence>
<sequence>MSIVTKSVTSNSSSNKRSQNRHRFGQPKSSEENRNDKGASKPPRPTHFLCLPLGHHPNLQEKMLRFHSSLLKDSIEGLDSSILVKPRRLHFTLGVMSLSSSSQNQSSDSRPSTSPPKTVESALDLLRSLQPQLTALCAAGKPGTLQGSLERVGAFESKVGARVLWVSPREDERWPESEEELQERLKLVRVAELVHRTFKDAGYITETRPLKLHCTLINTSYRKPFNRKSQLFSFTDVLASDAILEFQPSEDQAQATSVTPSSVSPSNRTVRVAFGTYDIPEIQLCAMGSSGPDGEYISLGNARLTASGGGAAAV</sequence>
<comment type="caution">
    <text evidence="3">The sequence shown here is derived from an EMBL/GenBank/DDBJ whole genome shotgun (WGS) entry which is preliminary data.</text>
</comment>
<dbReference type="Pfam" id="PF10469">
    <property type="entry name" value="AKAP7_NLS"/>
    <property type="match status" value="1"/>
</dbReference>
<protein>
    <submittedName>
        <fullName evidence="3">Kinase A anchor protein</fullName>
    </submittedName>
</protein>
<keyword evidence="3" id="KW-0808">Transferase</keyword>
<dbReference type="PANTHER" id="PTHR13360">
    <property type="entry name" value="ACTIVATING SIGNAL COINTEGRATOR 1 COMPLEX SUBUNIT 1"/>
    <property type="match status" value="1"/>
</dbReference>
<dbReference type="GO" id="GO:0016301">
    <property type="term" value="F:kinase activity"/>
    <property type="evidence" value="ECO:0007669"/>
    <property type="project" value="UniProtKB-KW"/>
</dbReference>
<feature type="compositionally biased region" description="Low complexity" evidence="1">
    <location>
        <begin position="99"/>
        <end position="116"/>
    </location>
</feature>
<evidence type="ECO:0000313" key="4">
    <source>
        <dbReference type="Proteomes" id="UP001163798"/>
    </source>
</evidence>
<dbReference type="PANTHER" id="PTHR13360:SF1">
    <property type="entry name" value="ACTIVATING SIGNAL COINTEGRATOR 1 COMPLEX SUBUNIT 1"/>
    <property type="match status" value="1"/>
</dbReference>
<dbReference type="GO" id="GO:0006355">
    <property type="term" value="P:regulation of DNA-templated transcription"/>
    <property type="evidence" value="ECO:0007669"/>
    <property type="project" value="TreeGrafter"/>
</dbReference>
<dbReference type="AlphaFoldDB" id="A0AA38NTG6"/>
<evidence type="ECO:0000313" key="3">
    <source>
        <dbReference type="EMBL" id="KAJ3790832.1"/>
    </source>
</evidence>
<gene>
    <name evidence="3" type="ORF">GGU10DRAFT_339631</name>
</gene>
<feature type="compositionally biased region" description="Low complexity" evidence="1">
    <location>
        <begin position="1"/>
        <end position="17"/>
    </location>
</feature>
<keyword evidence="3" id="KW-0418">Kinase</keyword>
<dbReference type="GO" id="GO:0005634">
    <property type="term" value="C:nucleus"/>
    <property type="evidence" value="ECO:0007669"/>
    <property type="project" value="TreeGrafter"/>
</dbReference>
<dbReference type="EMBL" id="MU793247">
    <property type="protein sequence ID" value="KAJ3790832.1"/>
    <property type="molecule type" value="Genomic_DNA"/>
</dbReference>
<proteinExistence type="predicted"/>
<accession>A0AA38NTG6</accession>
<reference evidence="3" key="1">
    <citation type="submission" date="2022-08" db="EMBL/GenBank/DDBJ databases">
        <authorList>
            <consortium name="DOE Joint Genome Institute"/>
            <person name="Min B."/>
            <person name="Riley R."/>
            <person name="Sierra-Patev S."/>
            <person name="Naranjo-Ortiz M."/>
            <person name="Looney B."/>
            <person name="Konkel Z."/>
            <person name="Slot J.C."/>
            <person name="Sakamoto Y."/>
            <person name="Steenwyk J.L."/>
            <person name="Rokas A."/>
            <person name="Carro J."/>
            <person name="Camarero S."/>
            <person name="Ferreira P."/>
            <person name="Molpeceres G."/>
            <person name="Ruiz-Duenas F.J."/>
            <person name="Serrano A."/>
            <person name="Henrissat B."/>
            <person name="Drula E."/>
            <person name="Hughes K.W."/>
            <person name="Mata J.L."/>
            <person name="Ishikawa N.K."/>
            <person name="Vargas-Isla R."/>
            <person name="Ushijima S."/>
            <person name="Smith C.A."/>
            <person name="Ahrendt S."/>
            <person name="Andreopoulos W."/>
            <person name="He G."/>
            <person name="Labutti K."/>
            <person name="Lipzen A."/>
            <person name="Ng V."/>
            <person name="Sandor L."/>
            <person name="Barry K."/>
            <person name="Martinez A.T."/>
            <person name="Xiao Y."/>
            <person name="Gibbons J.G."/>
            <person name="Terashima K."/>
            <person name="Hibbett D.S."/>
            <person name="Grigoriev I.V."/>
        </authorList>
    </citation>
    <scope>NUCLEOTIDE SEQUENCE</scope>
    <source>
        <strain evidence="3">TFB10291</strain>
    </source>
</reference>
<dbReference type="InterPro" id="IPR019510">
    <property type="entry name" value="AKAP7-like_phosphoesterase"/>
</dbReference>
<feature type="region of interest" description="Disordered" evidence="1">
    <location>
        <begin position="99"/>
        <end position="119"/>
    </location>
</feature>
<name>A0AA38NTG6_9AGAR</name>
<feature type="region of interest" description="Disordered" evidence="1">
    <location>
        <begin position="1"/>
        <end position="48"/>
    </location>
</feature>
<dbReference type="GO" id="GO:0006307">
    <property type="term" value="P:DNA alkylation repair"/>
    <property type="evidence" value="ECO:0007669"/>
    <property type="project" value="InterPro"/>
</dbReference>
<keyword evidence="4" id="KW-1185">Reference proteome</keyword>
<organism evidence="3 4">
    <name type="scientific">Lentinula aff. detonsa</name>
    <dbReference type="NCBI Taxonomy" id="2804958"/>
    <lineage>
        <taxon>Eukaryota</taxon>
        <taxon>Fungi</taxon>
        <taxon>Dikarya</taxon>
        <taxon>Basidiomycota</taxon>
        <taxon>Agaricomycotina</taxon>
        <taxon>Agaricomycetes</taxon>
        <taxon>Agaricomycetidae</taxon>
        <taxon>Agaricales</taxon>
        <taxon>Marasmiineae</taxon>
        <taxon>Omphalotaceae</taxon>
        <taxon>Lentinula</taxon>
    </lineage>
</organism>